<accession>A0A940YDI0</accession>
<dbReference type="Proteomes" id="UP000676246">
    <property type="component" value="Unassembled WGS sequence"/>
</dbReference>
<evidence type="ECO:0000256" key="1">
    <source>
        <dbReference type="SAM" id="MobiDB-lite"/>
    </source>
</evidence>
<gene>
    <name evidence="2" type="ORF">KAK03_17015</name>
</gene>
<dbReference type="AlphaFoldDB" id="A0A940YDI0"/>
<comment type="caution">
    <text evidence="2">The sequence shown here is derived from an EMBL/GenBank/DDBJ whole genome shotgun (WGS) entry which is preliminary data.</text>
</comment>
<dbReference type="EMBL" id="JAGQDD010000014">
    <property type="protein sequence ID" value="MBQ0932183.1"/>
    <property type="molecule type" value="Genomic_DNA"/>
</dbReference>
<feature type="compositionally biased region" description="Low complexity" evidence="1">
    <location>
        <begin position="69"/>
        <end position="81"/>
    </location>
</feature>
<protein>
    <submittedName>
        <fullName evidence="2">Uncharacterized protein</fullName>
    </submittedName>
</protein>
<feature type="region of interest" description="Disordered" evidence="1">
    <location>
        <begin position="51"/>
        <end position="81"/>
    </location>
</feature>
<name>A0A940YDI0_9BURK</name>
<keyword evidence="3" id="KW-1185">Reference proteome</keyword>
<reference evidence="2 3" key="1">
    <citation type="submission" date="2021-04" db="EMBL/GenBank/DDBJ databases">
        <title>The genome sequence of Ideonella sp. 3Y2.</title>
        <authorList>
            <person name="Liu Y."/>
        </authorList>
    </citation>
    <scope>NUCLEOTIDE SEQUENCE [LARGE SCALE GENOMIC DNA]</scope>
    <source>
        <strain evidence="2 3">3Y2</strain>
    </source>
</reference>
<evidence type="ECO:0000313" key="2">
    <source>
        <dbReference type="EMBL" id="MBQ0932183.1"/>
    </source>
</evidence>
<organism evidence="2 3">
    <name type="scientific">Ideonella alba</name>
    <dbReference type="NCBI Taxonomy" id="2824118"/>
    <lineage>
        <taxon>Bacteria</taxon>
        <taxon>Pseudomonadati</taxon>
        <taxon>Pseudomonadota</taxon>
        <taxon>Betaproteobacteria</taxon>
        <taxon>Burkholderiales</taxon>
        <taxon>Sphaerotilaceae</taxon>
        <taxon>Ideonella</taxon>
    </lineage>
</organism>
<proteinExistence type="predicted"/>
<sequence length="192" mass="20055">MSRTDWRTATLVLLLHLLLFGALHTLMRRPAPSAVAQPALQWITLPPLTQPPPVPARRVPPAAPPPSTRPAAPTLPARTAAPQEAQLRLVEAPSAPVPVEPPASAASAPRTRLLDSAASRQALRQLGSQPLLSERAARATDTDIQRTDTALANDVKAAQHGDCLKGEFAGSGMGLLSLPALAVAAARGQCAR</sequence>
<dbReference type="RefSeq" id="WP_210855550.1">
    <property type="nucleotide sequence ID" value="NZ_JAGQDD010000014.1"/>
</dbReference>
<evidence type="ECO:0000313" key="3">
    <source>
        <dbReference type="Proteomes" id="UP000676246"/>
    </source>
</evidence>